<dbReference type="GO" id="GO:0005737">
    <property type="term" value="C:cytoplasm"/>
    <property type="evidence" value="ECO:0007669"/>
    <property type="project" value="TreeGrafter"/>
</dbReference>
<dbReference type="Pfam" id="PF02152">
    <property type="entry name" value="FolB"/>
    <property type="match status" value="1"/>
</dbReference>
<proteinExistence type="inferred from homology"/>
<dbReference type="Proteomes" id="UP001337580">
    <property type="component" value="Chromosome"/>
</dbReference>
<dbReference type="EC" id="4.1.2.25" evidence="6"/>
<dbReference type="GO" id="GO:0046656">
    <property type="term" value="P:folic acid biosynthetic process"/>
    <property type="evidence" value="ECO:0007669"/>
    <property type="project" value="UniProtKB-UniRule"/>
</dbReference>
<evidence type="ECO:0000256" key="2">
    <source>
        <dbReference type="ARBA" id="ARBA00005013"/>
    </source>
</evidence>
<organism evidence="8">
    <name type="scientific">Candidatus Improbicoccus pseudotrichonymphae</name>
    <dbReference type="NCBI Taxonomy" id="3033792"/>
    <lineage>
        <taxon>Bacteria</taxon>
        <taxon>Bacillati</taxon>
        <taxon>Bacillota</taxon>
        <taxon>Clostridia</taxon>
        <taxon>Candidatus Improbicoccus</taxon>
    </lineage>
</organism>
<dbReference type="GO" id="GO:0004150">
    <property type="term" value="F:dihydroneopterin aldolase activity"/>
    <property type="evidence" value="ECO:0007669"/>
    <property type="project" value="UniProtKB-UniRule"/>
</dbReference>
<dbReference type="InterPro" id="IPR006156">
    <property type="entry name" value="Dihydroneopterin_aldolase"/>
</dbReference>
<sequence length="121" mass="13897">MYKIIIKNLEIFAYHGCCEEEKVLGQVFCIDCDVLVNIGNTDNEIKDDVKNTLCYAEVADFIVKNFQKDKFNLIETAAEMLCNLIISNFSKVDFAKIVVKKPNAPIDKKFEYVAVEYEKAR</sequence>
<evidence type="ECO:0000256" key="3">
    <source>
        <dbReference type="ARBA" id="ARBA00005708"/>
    </source>
</evidence>
<comment type="similarity">
    <text evidence="3 6">Belongs to the DHNA family.</text>
</comment>
<comment type="catalytic activity">
    <reaction evidence="1 6">
        <text>7,8-dihydroneopterin = 6-hydroxymethyl-7,8-dihydropterin + glycolaldehyde</text>
        <dbReference type="Rhea" id="RHEA:10540"/>
        <dbReference type="ChEBI" id="CHEBI:17001"/>
        <dbReference type="ChEBI" id="CHEBI:17071"/>
        <dbReference type="ChEBI" id="CHEBI:44841"/>
        <dbReference type="EC" id="4.1.2.25"/>
    </reaction>
</comment>
<feature type="domain" description="Dihydroneopterin aldolase/epimerase" evidence="7">
    <location>
        <begin position="4"/>
        <end position="119"/>
    </location>
</feature>
<dbReference type="InterPro" id="IPR006157">
    <property type="entry name" value="FolB_dom"/>
</dbReference>
<dbReference type="NCBIfam" id="TIGR00525">
    <property type="entry name" value="folB"/>
    <property type="match status" value="1"/>
</dbReference>
<dbReference type="GO" id="GO:0046654">
    <property type="term" value="P:tetrahydrofolate biosynthetic process"/>
    <property type="evidence" value="ECO:0007669"/>
    <property type="project" value="UniProtKB-UniRule"/>
</dbReference>
<dbReference type="AlphaFoldDB" id="A0AA48KWS3"/>
<dbReference type="SMART" id="SM00905">
    <property type="entry name" value="FolB"/>
    <property type="match status" value="1"/>
</dbReference>
<evidence type="ECO:0000313" key="8">
    <source>
        <dbReference type="EMBL" id="BED91633.1"/>
    </source>
</evidence>
<comment type="function">
    <text evidence="6">Catalyzes the conversion of 7,8-dihydroneopterin to 6-hydroxymethyl-7,8-dihydropterin.</text>
</comment>
<gene>
    <name evidence="8" type="ORF">CfP315_0140</name>
</gene>
<dbReference type="EMBL" id="AP027924">
    <property type="protein sequence ID" value="BED91633.1"/>
    <property type="molecule type" value="Genomic_DNA"/>
</dbReference>
<keyword evidence="4 6" id="KW-0289">Folate biosynthesis</keyword>
<dbReference type="NCBIfam" id="TIGR00526">
    <property type="entry name" value="folB_dom"/>
    <property type="match status" value="1"/>
</dbReference>
<dbReference type="KEGG" id="ips:CfP315_0140"/>
<evidence type="ECO:0000259" key="7">
    <source>
        <dbReference type="SMART" id="SM00905"/>
    </source>
</evidence>
<protein>
    <recommendedName>
        <fullName evidence="6">7,8-dihydroneopterin aldolase</fullName>
        <ecNumber evidence="6">4.1.2.25</ecNumber>
    </recommendedName>
</protein>
<dbReference type="PANTHER" id="PTHR42844:SF1">
    <property type="entry name" value="DIHYDRONEOPTERIN ALDOLASE 1-RELATED"/>
    <property type="match status" value="1"/>
</dbReference>
<dbReference type="SUPFAM" id="SSF55620">
    <property type="entry name" value="Tetrahydrobiopterin biosynthesis enzymes-like"/>
    <property type="match status" value="1"/>
</dbReference>
<evidence type="ECO:0000256" key="1">
    <source>
        <dbReference type="ARBA" id="ARBA00001353"/>
    </source>
</evidence>
<dbReference type="PANTHER" id="PTHR42844">
    <property type="entry name" value="DIHYDRONEOPTERIN ALDOLASE 1-RELATED"/>
    <property type="match status" value="1"/>
</dbReference>
<reference evidence="8" key="1">
    <citation type="journal article" date="2023" name="ISME J.">
        <title>Emergence of putative energy parasites within Clostridia revealed by genome analysis of a novel endosymbiotic clade.</title>
        <authorList>
            <person name="Takahashi K."/>
            <person name="Kuwahara H."/>
            <person name="Horikawa Y."/>
            <person name="Izawa K."/>
            <person name="Kato D."/>
            <person name="Inagaki T."/>
            <person name="Yuki M."/>
            <person name="Ohkuma M."/>
            <person name="Hongoh Y."/>
        </authorList>
    </citation>
    <scope>NUCLEOTIDE SEQUENCE</scope>
    <source>
        <strain evidence="8">CfP3-15</strain>
    </source>
</reference>
<dbReference type="InterPro" id="IPR043133">
    <property type="entry name" value="GTP-CH-I_C/QueF"/>
</dbReference>
<evidence type="ECO:0000256" key="6">
    <source>
        <dbReference type="RuleBase" id="RU362079"/>
    </source>
</evidence>
<name>A0AA48KWS3_9FIRM</name>
<accession>A0AA48KWS3</accession>
<dbReference type="Gene3D" id="3.30.1130.10">
    <property type="match status" value="1"/>
</dbReference>
<evidence type="ECO:0000256" key="4">
    <source>
        <dbReference type="ARBA" id="ARBA00022909"/>
    </source>
</evidence>
<evidence type="ECO:0000256" key="5">
    <source>
        <dbReference type="ARBA" id="ARBA00023239"/>
    </source>
</evidence>
<comment type="pathway">
    <text evidence="2 6">Cofactor biosynthesis; tetrahydrofolate biosynthesis; 2-amino-4-hydroxy-6-hydroxymethyl-7,8-dihydropteridine diphosphate from 7,8-dihydroneopterin triphosphate: step 3/4.</text>
</comment>
<keyword evidence="5 6" id="KW-0456">Lyase</keyword>